<feature type="domain" description="HTH marR-type" evidence="4">
    <location>
        <begin position="18"/>
        <end position="148"/>
    </location>
</feature>
<dbReference type="RefSeq" id="WP_344101918.1">
    <property type="nucleotide sequence ID" value="NZ_BAAANL010000003.1"/>
</dbReference>
<evidence type="ECO:0000256" key="2">
    <source>
        <dbReference type="ARBA" id="ARBA00023125"/>
    </source>
</evidence>
<proteinExistence type="predicted"/>
<keyword evidence="6" id="KW-1185">Reference proteome</keyword>
<protein>
    <submittedName>
        <fullName evidence="5">MarR family winged helix-turn-helix transcriptional regulator</fullName>
    </submittedName>
</protein>
<dbReference type="PROSITE" id="PS01117">
    <property type="entry name" value="HTH_MARR_1"/>
    <property type="match status" value="1"/>
</dbReference>
<keyword evidence="3" id="KW-0804">Transcription</keyword>
<dbReference type="Proteomes" id="UP001501094">
    <property type="component" value="Unassembled WGS sequence"/>
</dbReference>
<evidence type="ECO:0000313" key="6">
    <source>
        <dbReference type="Proteomes" id="UP001501094"/>
    </source>
</evidence>
<organism evidence="5 6">
    <name type="scientific">Myceligenerans crystallogenes</name>
    <dbReference type="NCBI Taxonomy" id="316335"/>
    <lineage>
        <taxon>Bacteria</taxon>
        <taxon>Bacillati</taxon>
        <taxon>Actinomycetota</taxon>
        <taxon>Actinomycetes</taxon>
        <taxon>Micrococcales</taxon>
        <taxon>Promicromonosporaceae</taxon>
        <taxon>Myceligenerans</taxon>
    </lineage>
</organism>
<dbReference type="SUPFAM" id="SSF46785">
    <property type="entry name" value="Winged helix' DNA-binding domain"/>
    <property type="match status" value="1"/>
</dbReference>
<reference evidence="6" key="1">
    <citation type="journal article" date="2019" name="Int. J. Syst. Evol. Microbiol.">
        <title>The Global Catalogue of Microorganisms (GCM) 10K type strain sequencing project: providing services to taxonomists for standard genome sequencing and annotation.</title>
        <authorList>
            <consortium name="The Broad Institute Genomics Platform"/>
            <consortium name="The Broad Institute Genome Sequencing Center for Infectious Disease"/>
            <person name="Wu L."/>
            <person name="Ma J."/>
        </authorList>
    </citation>
    <scope>NUCLEOTIDE SEQUENCE [LARGE SCALE GENOMIC DNA]</scope>
    <source>
        <strain evidence="6">JCM 14326</strain>
    </source>
</reference>
<comment type="caution">
    <text evidence="5">The sequence shown here is derived from an EMBL/GenBank/DDBJ whole genome shotgun (WGS) entry which is preliminary data.</text>
</comment>
<dbReference type="Pfam" id="PF12802">
    <property type="entry name" value="MarR_2"/>
    <property type="match status" value="1"/>
</dbReference>
<gene>
    <name evidence="5" type="ORF">GCM10009751_18750</name>
</gene>
<dbReference type="InterPro" id="IPR023187">
    <property type="entry name" value="Tscrpt_reg_MarR-type_CS"/>
</dbReference>
<dbReference type="EMBL" id="BAAANL010000003">
    <property type="protein sequence ID" value="GAA1861332.1"/>
    <property type="molecule type" value="Genomic_DNA"/>
</dbReference>
<dbReference type="InterPro" id="IPR036388">
    <property type="entry name" value="WH-like_DNA-bd_sf"/>
</dbReference>
<dbReference type="PROSITE" id="PS50995">
    <property type="entry name" value="HTH_MARR_2"/>
    <property type="match status" value="1"/>
</dbReference>
<dbReference type="InterPro" id="IPR000835">
    <property type="entry name" value="HTH_MarR-typ"/>
</dbReference>
<dbReference type="InterPro" id="IPR039422">
    <property type="entry name" value="MarR/SlyA-like"/>
</dbReference>
<dbReference type="PRINTS" id="PR00598">
    <property type="entry name" value="HTHMARR"/>
</dbReference>
<name>A0ABP4ZRR7_9MICO</name>
<dbReference type="InterPro" id="IPR036390">
    <property type="entry name" value="WH_DNA-bd_sf"/>
</dbReference>
<evidence type="ECO:0000256" key="3">
    <source>
        <dbReference type="ARBA" id="ARBA00023163"/>
    </source>
</evidence>
<dbReference type="PANTHER" id="PTHR33164:SF43">
    <property type="entry name" value="HTH-TYPE TRANSCRIPTIONAL REPRESSOR YETL"/>
    <property type="match status" value="1"/>
</dbReference>
<accession>A0ABP4ZRR7</accession>
<keyword evidence="1" id="KW-0805">Transcription regulation</keyword>
<dbReference type="PANTHER" id="PTHR33164">
    <property type="entry name" value="TRANSCRIPTIONAL REGULATOR, MARR FAMILY"/>
    <property type="match status" value="1"/>
</dbReference>
<keyword evidence="2" id="KW-0238">DNA-binding</keyword>
<dbReference type="SMART" id="SM00347">
    <property type="entry name" value="HTH_MARR"/>
    <property type="match status" value="1"/>
</dbReference>
<sequence length="161" mass="17908">MTGTDRPGPTPREAAEAWESLFRTQVTLMRRLLADDIWGDLSMREYDVLFTLSTGGGAMRLRDLNENILMAQSSLSRLVDRLERQGLVRRESAPEDGRGVRVVLTREGVSTQKEVGRKHVHSIAHYVGTAMSADDLAELRVLLDKLRAAQAAVPERSRVPG</sequence>
<dbReference type="Gene3D" id="1.10.10.10">
    <property type="entry name" value="Winged helix-like DNA-binding domain superfamily/Winged helix DNA-binding domain"/>
    <property type="match status" value="1"/>
</dbReference>
<evidence type="ECO:0000259" key="4">
    <source>
        <dbReference type="PROSITE" id="PS50995"/>
    </source>
</evidence>
<evidence type="ECO:0000256" key="1">
    <source>
        <dbReference type="ARBA" id="ARBA00023015"/>
    </source>
</evidence>
<evidence type="ECO:0000313" key="5">
    <source>
        <dbReference type="EMBL" id="GAA1861332.1"/>
    </source>
</evidence>